<reference evidence="4" key="2">
    <citation type="submission" date="2022-01" db="EMBL/GenBank/DDBJ databases">
        <authorList>
            <person name="Yamashiro T."/>
            <person name="Shiraishi A."/>
            <person name="Satake H."/>
            <person name="Nakayama K."/>
        </authorList>
    </citation>
    <scope>NUCLEOTIDE SEQUENCE</scope>
</reference>
<dbReference type="Pfam" id="PF00098">
    <property type="entry name" value="zf-CCHC"/>
    <property type="match status" value="1"/>
</dbReference>
<dbReference type="Gene3D" id="4.10.60.10">
    <property type="entry name" value="Zinc finger, CCHC-type"/>
    <property type="match status" value="1"/>
</dbReference>
<dbReference type="PROSITE" id="PS50158">
    <property type="entry name" value="ZF_CCHC"/>
    <property type="match status" value="1"/>
</dbReference>
<evidence type="ECO:0000313" key="5">
    <source>
        <dbReference type="Proteomes" id="UP001151760"/>
    </source>
</evidence>
<dbReference type="InterPro" id="IPR001878">
    <property type="entry name" value="Znf_CCHC"/>
</dbReference>
<sequence>MDDAKEILEAIRTRFGGNANSKKIHKTVLKQQFEAFTISSLEGLEKDANHKFLRSLPSAWSNLAMTMRTKPDVDTLSIDDLYNNLRVFEQELTSTSKSSASAQNVAFVSHSKSNTNKVKSGHTCAYSTYTPSTSSNNMPEREVHADEVIYSLFVKQSEDLDLLHEDLEQIDDLDIEEMDINWQIAMIAIRMKKFYKKTGRRVRIDGNKPVGFDKKKLECFKCHNTGHFARECTSKGTNDGKKRDSFYQDQGAGKKEQNQNCLLTMDDGMTSNNKVGLGYEIQSNNEVLSYEEEMNRTVFKCTEEDFLNKPLYSRFSKTDNFIRVPHPLTRDYTPKQQEGIDDSLYVYGKKGSQKPEISDSDDTSNEHSTCQSNDNE</sequence>
<dbReference type="EMBL" id="BQNB010009454">
    <property type="protein sequence ID" value="GJS63764.1"/>
    <property type="molecule type" value="Genomic_DNA"/>
</dbReference>
<feature type="domain" description="CCHC-type" evidence="3">
    <location>
        <begin position="219"/>
        <end position="234"/>
    </location>
</feature>
<organism evidence="4 5">
    <name type="scientific">Tanacetum coccineum</name>
    <dbReference type="NCBI Taxonomy" id="301880"/>
    <lineage>
        <taxon>Eukaryota</taxon>
        <taxon>Viridiplantae</taxon>
        <taxon>Streptophyta</taxon>
        <taxon>Embryophyta</taxon>
        <taxon>Tracheophyta</taxon>
        <taxon>Spermatophyta</taxon>
        <taxon>Magnoliopsida</taxon>
        <taxon>eudicotyledons</taxon>
        <taxon>Gunneridae</taxon>
        <taxon>Pentapetalae</taxon>
        <taxon>asterids</taxon>
        <taxon>campanulids</taxon>
        <taxon>Asterales</taxon>
        <taxon>Asteraceae</taxon>
        <taxon>Asteroideae</taxon>
        <taxon>Anthemideae</taxon>
        <taxon>Anthemidinae</taxon>
        <taxon>Tanacetum</taxon>
    </lineage>
</organism>
<reference evidence="4" key="1">
    <citation type="journal article" date="2022" name="Int. J. Mol. Sci.">
        <title>Draft Genome of Tanacetum Coccineum: Genomic Comparison of Closely Related Tanacetum-Family Plants.</title>
        <authorList>
            <person name="Yamashiro T."/>
            <person name="Shiraishi A."/>
            <person name="Nakayama K."/>
            <person name="Satake H."/>
        </authorList>
    </citation>
    <scope>NUCLEOTIDE SEQUENCE</scope>
</reference>
<keyword evidence="1" id="KW-0862">Zinc</keyword>
<feature type="compositionally biased region" description="Polar residues" evidence="2">
    <location>
        <begin position="366"/>
        <end position="376"/>
    </location>
</feature>
<proteinExistence type="predicted"/>
<evidence type="ECO:0000259" key="3">
    <source>
        <dbReference type="PROSITE" id="PS50158"/>
    </source>
</evidence>
<dbReference type="SMART" id="SM00343">
    <property type="entry name" value="ZnF_C2HC"/>
    <property type="match status" value="1"/>
</dbReference>
<keyword evidence="1" id="KW-0863">Zinc-finger</keyword>
<feature type="region of interest" description="Disordered" evidence="2">
    <location>
        <begin position="234"/>
        <end position="253"/>
    </location>
</feature>
<evidence type="ECO:0000256" key="1">
    <source>
        <dbReference type="PROSITE-ProRule" id="PRU00047"/>
    </source>
</evidence>
<evidence type="ECO:0000256" key="2">
    <source>
        <dbReference type="SAM" id="MobiDB-lite"/>
    </source>
</evidence>
<dbReference type="InterPro" id="IPR036875">
    <property type="entry name" value="Znf_CCHC_sf"/>
</dbReference>
<feature type="region of interest" description="Disordered" evidence="2">
    <location>
        <begin position="327"/>
        <end position="376"/>
    </location>
</feature>
<dbReference type="Proteomes" id="UP001151760">
    <property type="component" value="Unassembled WGS sequence"/>
</dbReference>
<protein>
    <submittedName>
        <fullName evidence="4">Ribonuclease H-like domain-containing protein</fullName>
    </submittedName>
</protein>
<gene>
    <name evidence="4" type="ORF">Tco_0678328</name>
</gene>
<name>A0ABQ4XEX0_9ASTR</name>
<dbReference type="SUPFAM" id="SSF57756">
    <property type="entry name" value="Retrovirus zinc finger-like domains"/>
    <property type="match status" value="1"/>
</dbReference>
<accession>A0ABQ4XEX0</accession>
<evidence type="ECO:0000313" key="4">
    <source>
        <dbReference type="EMBL" id="GJS63764.1"/>
    </source>
</evidence>
<keyword evidence="1" id="KW-0479">Metal-binding</keyword>
<keyword evidence="5" id="KW-1185">Reference proteome</keyword>
<comment type="caution">
    <text evidence="4">The sequence shown here is derived from an EMBL/GenBank/DDBJ whole genome shotgun (WGS) entry which is preliminary data.</text>
</comment>